<evidence type="ECO:0000313" key="8">
    <source>
        <dbReference type="EMBL" id="VEU23478.1"/>
    </source>
</evidence>
<feature type="transmembrane region" description="Helical" evidence="7">
    <location>
        <begin position="228"/>
        <end position="248"/>
    </location>
</feature>
<feature type="transmembrane region" description="Helical" evidence="7">
    <location>
        <begin position="260"/>
        <end position="282"/>
    </location>
</feature>
<accession>A0A448YRE4</accession>
<keyword evidence="5 7" id="KW-0472">Membrane</keyword>
<protein>
    <submittedName>
        <fullName evidence="8">DEKNAAC104732</fullName>
    </submittedName>
</protein>
<keyword evidence="9" id="KW-1185">Reference proteome</keyword>
<dbReference type="GO" id="GO:0016020">
    <property type="term" value="C:membrane"/>
    <property type="evidence" value="ECO:0007669"/>
    <property type="project" value="UniProtKB-SubCell"/>
</dbReference>
<feature type="transmembrane region" description="Helical" evidence="7">
    <location>
        <begin position="197"/>
        <end position="216"/>
    </location>
</feature>
<gene>
    <name evidence="8" type="ORF">BRENAR_LOCUS4208</name>
</gene>
<dbReference type="Pfam" id="PF07690">
    <property type="entry name" value="MFS_1"/>
    <property type="match status" value="1"/>
</dbReference>
<dbReference type="AlphaFoldDB" id="A0A448YRE4"/>
<dbReference type="GO" id="GO:0022857">
    <property type="term" value="F:transmembrane transporter activity"/>
    <property type="evidence" value="ECO:0007669"/>
    <property type="project" value="InterPro"/>
</dbReference>
<evidence type="ECO:0000256" key="6">
    <source>
        <dbReference type="SAM" id="MobiDB-lite"/>
    </source>
</evidence>
<feature type="transmembrane region" description="Helical" evidence="7">
    <location>
        <begin position="467"/>
        <end position="487"/>
    </location>
</feature>
<evidence type="ECO:0000256" key="2">
    <source>
        <dbReference type="ARBA" id="ARBA00022448"/>
    </source>
</evidence>
<feature type="transmembrane region" description="Helical" evidence="7">
    <location>
        <begin position="375"/>
        <end position="396"/>
    </location>
</feature>
<evidence type="ECO:0000256" key="4">
    <source>
        <dbReference type="ARBA" id="ARBA00022989"/>
    </source>
</evidence>
<keyword evidence="2" id="KW-0813">Transport</keyword>
<evidence type="ECO:0000256" key="1">
    <source>
        <dbReference type="ARBA" id="ARBA00004141"/>
    </source>
</evidence>
<dbReference type="Proteomes" id="UP000290900">
    <property type="component" value="Unassembled WGS sequence"/>
</dbReference>
<feature type="transmembrane region" description="Helical" evidence="7">
    <location>
        <begin position="502"/>
        <end position="520"/>
    </location>
</feature>
<name>A0A448YRE4_BRENA</name>
<feature type="transmembrane region" description="Helical" evidence="7">
    <location>
        <begin position="436"/>
        <end position="455"/>
    </location>
</feature>
<dbReference type="PANTHER" id="PTHR43791:SF29">
    <property type="entry name" value="MAJOR FACILITATOR SUPERFAMILY (MFS) PROFILE DOMAIN-CONTAINING PROTEIN"/>
    <property type="match status" value="1"/>
</dbReference>
<dbReference type="SUPFAM" id="SSF103473">
    <property type="entry name" value="MFS general substrate transporter"/>
    <property type="match status" value="1"/>
</dbReference>
<evidence type="ECO:0000256" key="7">
    <source>
        <dbReference type="SAM" id="Phobius"/>
    </source>
</evidence>
<keyword evidence="4 7" id="KW-1133">Transmembrane helix</keyword>
<sequence>MADIKKQGVFVRTSERDDSSDEIPLSATPEELERTSLLDLEDGVDTQANDLNPFSNPKVAEYYRDVYESSRYECRERFDPNFTWTKIEEKELTRKLDWRVSCLGCVMFVALQIDRGNLSQCLADNMLDDLGMTTDQYNLGNTIFYLSFLSAELPSQLVSKRLGCDIWMPIEMCLWALVSVSQFKLKNATGFYITRCLMGLLEGGFIPDLVLWMSYFYTSAELSIRLSFFWTSMSITTIVTSIMAYALLHLRGVGGFAGWAWIFLVEGSMTFVIGFLCFFLMVPSAVQTKTPWNKNGWFTEREEYILVNKTLRDDPSKGLMNNRQGITPKMLWEAMCDYYLWPVYIIGILSHVPENALGAYLTLVLKSMGYSSFNVNLMAIPSHILHFVSLLCITWYSEKKHSIFNVCLYHPLWAVPLLAILRWWDGSYVEKWQTYLIISLILGTPYIHAMMVSACSRNSQSIKTRTVSASLYNMFVQSGSIIASNIFQKDDAPYYRAGNTRLFGFAVSMFPILLATKWFYVSINKKRDKKWGAMTYEERENYILTTKDKGSKRLNFRFAH</sequence>
<dbReference type="OrthoDB" id="1935484at2759"/>
<organism evidence="8 9">
    <name type="scientific">Brettanomyces naardenensis</name>
    <name type="common">Yeast</name>
    <dbReference type="NCBI Taxonomy" id="13370"/>
    <lineage>
        <taxon>Eukaryota</taxon>
        <taxon>Fungi</taxon>
        <taxon>Dikarya</taxon>
        <taxon>Ascomycota</taxon>
        <taxon>Saccharomycotina</taxon>
        <taxon>Pichiomycetes</taxon>
        <taxon>Pichiales</taxon>
        <taxon>Pichiaceae</taxon>
        <taxon>Brettanomyces</taxon>
    </lineage>
</organism>
<dbReference type="FunFam" id="1.20.1250.20:FF:000106">
    <property type="entry name" value="MFS transporter, putative"/>
    <property type="match status" value="1"/>
</dbReference>
<dbReference type="PANTHER" id="PTHR43791">
    <property type="entry name" value="PERMEASE-RELATED"/>
    <property type="match status" value="1"/>
</dbReference>
<evidence type="ECO:0000256" key="3">
    <source>
        <dbReference type="ARBA" id="ARBA00022692"/>
    </source>
</evidence>
<evidence type="ECO:0000313" key="9">
    <source>
        <dbReference type="Proteomes" id="UP000290900"/>
    </source>
</evidence>
<evidence type="ECO:0000256" key="5">
    <source>
        <dbReference type="ARBA" id="ARBA00023136"/>
    </source>
</evidence>
<dbReference type="Gene3D" id="1.20.1250.20">
    <property type="entry name" value="MFS general substrate transporter like domains"/>
    <property type="match status" value="1"/>
</dbReference>
<dbReference type="FunCoup" id="A0A448YRE4">
    <property type="interactions" value="64"/>
</dbReference>
<dbReference type="STRING" id="13370.A0A448YRE4"/>
<reference evidence="8 9" key="1">
    <citation type="submission" date="2018-12" db="EMBL/GenBank/DDBJ databases">
        <authorList>
            <person name="Tiukova I."/>
            <person name="Dainat J."/>
        </authorList>
    </citation>
    <scope>NUCLEOTIDE SEQUENCE [LARGE SCALE GENOMIC DNA]</scope>
</reference>
<comment type="subcellular location">
    <subcellularLocation>
        <location evidence="1">Membrane</location>
        <topology evidence="1">Multi-pass membrane protein</topology>
    </subcellularLocation>
</comment>
<dbReference type="InterPro" id="IPR011701">
    <property type="entry name" value="MFS"/>
</dbReference>
<dbReference type="InParanoid" id="A0A448YRE4"/>
<feature type="region of interest" description="Disordered" evidence="6">
    <location>
        <begin position="1"/>
        <end position="28"/>
    </location>
</feature>
<proteinExistence type="predicted"/>
<dbReference type="EMBL" id="CAACVR010000045">
    <property type="protein sequence ID" value="VEU23478.1"/>
    <property type="molecule type" value="Genomic_DNA"/>
</dbReference>
<feature type="transmembrane region" description="Helical" evidence="7">
    <location>
        <begin position="403"/>
        <end position="424"/>
    </location>
</feature>
<dbReference type="InterPro" id="IPR036259">
    <property type="entry name" value="MFS_trans_sf"/>
</dbReference>
<keyword evidence="3 7" id="KW-0812">Transmembrane</keyword>